<dbReference type="OrthoDB" id="9765339at2"/>
<protein>
    <submittedName>
        <fullName evidence="11">Acyl-CoA dehydrogenase</fullName>
    </submittedName>
</protein>
<dbReference type="Pfam" id="PF02771">
    <property type="entry name" value="Acyl-CoA_dh_N"/>
    <property type="match status" value="1"/>
</dbReference>
<name>A0A1I1T7F8_9BACT</name>
<keyword evidence="4 7" id="KW-0285">Flavoprotein</keyword>
<evidence type="ECO:0000256" key="2">
    <source>
        <dbReference type="ARBA" id="ARBA00009347"/>
    </source>
</evidence>
<evidence type="ECO:0000313" key="12">
    <source>
        <dbReference type="Proteomes" id="UP000199400"/>
    </source>
</evidence>
<feature type="domain" description="Acyl-CoA dehydrogenase/oxidase C-terminal" evidence="8">
    <location>
        <begin position="241"/>
        <end position="392"/>
    </location>
</feature>
<dbReference type="SUPFAM" id="SSF47203">
    <property type="entry name" value="Acyl-CoA dehydrogenase C-terminal domain-like"/>
    <property type="match status" value="1"/>
</dbReference>
<evidence type="ECO:0000256" key="4">
    <source>
        <dbReference type="ARBA" id="ARBA00022630"/>
    </source>
</evidence>
<dbReference type="STRING" id="54.SAMN02745121_00535"/>
<dbReference type="InterPro" id="IPR009100">
    <property type="entry name" value="AcylCoA_DH/oxidase_NM_dom_sf"/>
</dbReference>
<proteinExistence type="inferred from homology"/>
<dbReference type="Gene3D" id="2.40.110.10">
    <property type="entry name" value="Butyryl-CoA Dehydrogenase, subunit A, domain 2"/>
    <property type="match status" value="1"/>
</dbReference>
<feature type="domain" description="Acyl-CoA dehydrogenase/oxidase N-terminal" evidence="10">
    <location>
        <begin position="10"/>
        <end position="124"/>
    </location>
</feature>
<feature type="domain" description="Acyl-CoA oxidase/dehydrogenase middle" evidence="9">
    <location>
        <begin position="128"/>
        <end position="226"/>
    </location>
</feature>
<dbReference type="AlphaFoldDB" id="A0A1I1T7F8"/>
<keyword evidence="6 7" id="KW-0560">Oxidoreductase</keyword>
<dbReference type="PANTHER" id="PTHR48083">
    <property type="entry name" value="MEDIUM-CHAIN SPECIFIC ACYL-COA DEHYDROGENASE, MITOCHONDRIAL-RELATED"/>
    <property type="match status" value="1"/>
</dbReference>
<evidence type="ECO:0000256" key="1">
    <source>
        <dbReference type="ARBA" id="ARBA00001974"/>
    </source>
</evidence>
<keyword evidence="12" id="KW-1185">Reference proteome</keyword>
<evidence type="ECO:0000256" key="5">
    <source>
        <dbReference type="ARBA" id="ARBA00022827"/>
    </source>
</evidence>
<dbReference type="PANTHER" id="PTHR48083:SF13">
    <property type="entry name" value="ACYL-COA DEHYDROGENASE FAMILY MEMBER 11"/>
    <property type="match status" value="1"/>
</dbReference>
<gene>
    <name evidence="11" type="ORF">SAMN02745121_00535</name>
</gene>
<dbReference type="GO" id="GO:0050660">
    <property type="term" value="F:flavin adenine dinucleotide binding"/>
    <property type="evidence" value="ECO:0007669"/>
    <property type="project" value="InterPro"/>
</dbReference>
<organism evidence="11 12">
    <name type="scientific">Nannocystis exedens</name>
    <dbReference type="NCBI Taxonomy" id="54"/>
    <lineage>
        <taxon>Bacteria</taxon>
        <taxon>Pseudomonadati</taxon>
        <taxon>Myxococcota</taxon>
        <taxon>Polyangia</taxon>
        <taxon>Nannocystales</taxon>
        <taxon>Nannocystaceae</taxon>
        <taxon>Nannocystis</taxon>
    </lineage>
</organism>
<dbReference type="InterPro" id="IPR037069">
    <property type="entry name" value="AcylCoA_DH/ox_N_sf"/>
</dbReference>
<dbReference type="InterPro" id="IPR006091">
    <property type="entry name" value="Acyl-CoA_Oxase/DH_mid-dom"/>
</dbReference>
<dbReference type="GO" id="GO:0005737">
    <property type="term" value="C:cytoplasm"/>
    <property type="evidence" value="ECO:0007669"/>
    <property type="project" value="TreeGrafter"/>
</dbReference>
<accession>A0A1I1T7F8</accession>
<dbReference type="InterPro" id="IPR036250">
    <property type="entry name" value="AcylCo_DH-like_C"/>
</dbReference>
<evidence type="ECO:0000256" key="7">
    <source>
        <dbReference type="RuleBase" id="RU362125"/>
    </source>
</evidence>
<evidence type="ECO:0000259" key="8">
    <source>
        <dbReference type="Pfam" id="PF00441"/>
    </source>
</evidence>
<dbReference type="InterPro" id="IPR009075">
    <property type="entry name" value="AcylCo_DH/oxidase_C"/>
</dbReference>
<reference evidence="12" key="1">
    <citation type="submission" date="2016-10" db="EMBL/GenBank/DDBJ databases">
        <authorList>
            <person name="Varghese N."/>
            <person name="Submissions S."/>
        </authorList>
    </citation>
    <scope>NUCLEOTIDE SEQUENCE [LARGE SCALE GENOMIC DNA]</scope>
    <source>
        <strain evidence="12">ATCC 25963</strain>
    </source>
</reference>
<evidence type="ECO:0000256" key="6">
    <source>
        <dbReference type="ARBA" id="ARBA00023002"/>
    </source>
</evidence>
<comment type="subunit">
    <text evidence="3">Homodimer.</text>
</comment>
<evidence type="ECO:0000313" key="11">
    <source>
        <dbReference type="EMBL" id="SFD54535.1"/>
    </source>
</evidence>
<dbReference type="Gene3D" id="1.10.540.10">
    <property type="entry name" value="Acyl-CoA dehydrogenase/oxidase, N-terminal domain"/>
    <property type="match status" value="1"/>
</dbReference>
<dbReference type="InterPro" id="IPR050741">
    <property type="entry name" value="Acyl-CoA_dehydrogenase"/>
</dbReference>
<sequence length="401" mass="43708">MDFAIPPATAALLDRARAFMRTHVFPVEPTVLARGVAASDDIVASLRAAARAEGLWLPQMAREEGGLGLSLLDHGLLSEVLGHSPLGHLACNCQAPDAGNMEILHKYATPAQRERWLEPLLRGEIRSCFAMTEPDTAGSNPTQLRCAARLDGDDYVLDGRKWFTTGADGAAFAVVMAVTDPAAEAHRRASMLIVPTDTPGFRRVRNVPIFGHAGAGWDSHAELEFTACRVPKHSLLGPVHGGFVIAQERLGPGRIHHCMRWLGICERALGMMAARAATRELAPGERLGDKQIVQAWLAECRARIDAARLLVLRTAWLIDQHGFAAARDDISLIKFHVAEVLSEVLDRAIQVHGALGLTDDTVLAFFYTRERGARIYDGPDEVHKVAAARRILARHRPGREG</sequence>
<dbReference type="SUPFAM" id="SSF56645">
    <property type="entry name" value="Acyl-CoA dehydrogenase NM domain-like"/>
    <property type="match status" value="1"/>
</dbReference>
<dbReference type="InterPro" id="IPR013786">
    <property type="entry name" value="AcylCoA_DH/ox_N"/>
</dbReference>
<dbReference type="InterPro" id="IPR046373">
    <property type="entry name" value="Acyl-CoA_Oxase/DH_mid-dom_sf"/>
</dbReference>
<dbReference type="Proteomes" id="UP000199400">
    <property type="component" value="Unassembled WGS sequence"/>
</dbReference>
<dbReference type="GO" id="GO:0003995">
    <property type="term" value="F:acyl-CoA dehydrogenase activity"/>
    <property type="evidence" value="ECO:0007669"/>
    <property type="project" value="TreeGrafter"/>
</dbReference>
<comment type="cofactor">
    <cofactor evidence="1 7">
        <name>FAD</name>
        <dbReference type="ChEBI" id="CHEBI:57692"/>
    </cofactor>
</comment>
<dbReference type="Gene3D" id="1.20.140.10">
    <property type="entry name" value="Butyryl-CoA Dehydrogenase, subunit A, domain 3"/>
    <property type="match status" value="1"/>
</dbReference>
<dbReference type="GO" id="GO:0033539">
    <property type="term" value="P:fatty acid beta-oxidation using acyl-CoA dehydrogenase"/>
    <property type="evidence" value="ECO:0007669"/>
    <property type="project" value="TreeGrafter"/>
</dbReference>
<keyword evidence="5 7" id="KW-0274">FAD</keyword>
<dbReference type="RefSeq" id="WP_096334236.1">
    <property type="nucleotide sequence ID" value="NZ_FOMX01000002.1"/>
</dbReference>
<comment type="similarity">
    <text evidence="2 7">Belongs to the acyl-CoA dehydrogenase family.</text>
</comment>
<dbReference type="Pfam" id="PF00441">
    <property type="entry name" value="Acyl-CoA_dh_1"/>
    <property type="match status" value="1"/>
</dbReference>
<dbReference type="EMBL" id="FOMX01000002">
    <property type="protein sequence ID" value="SFD54535.1"/>
    <property type="molecule type" value="Genomic_DNA"/>
</dbReference>
<dbReference type="Pfam" id="PF02770">
    <property type="entry name" value="Acyl-CoA_dh_M"/>
    <property type="match status" value="1"/>
</dbReference>
<evidence type="ECO:0000259" key="10">
    <source>
        <dbReference type="Pfam" id="PF02771"/>
    </source>
</evidence>
<evidence type="ECO:0000256" key="3">
    <source>
        <dbReference type="ARBA" id="ARBA00011738"/>
    </source>
</evidence>
<evidence type="ECO:0000259" key="9">
    <source>
        <dbReference type="Pfam" id="PF02770"/>
    </source>
</evidence>
<dbReference type="FunFam" id="2.40.110.10:FF:000002">
    <property type="entry name" value="Acyl-CoA dehydrogenase fadE12"/>
    <property type="match status" value="1"/>
</dbReference>